<dbReference type="GO" id="GO:0008170">
    <property type="term" value="F:N-methyltransferase activity"/>
    <property type="evidence" value="ECO:0007669"/>
    <property type="project" value="InterPro"/>
</dbReference>
<organism evidence="5 6">
    <name type="scientific">Vasconcelosia minhoensis LEGE 07310</name>
    <dbReference type="NCBI Taxonomy" id="915328"/>
    <lineage>
        <taxon>Bacteria</taxon>
        <taxon>Bacillati</taxon>
        <taxon>Cyanobacteriota</taxon>
        <taxon>Cyanophyceae</taxon>
        <taxon>Nodosilineales</taxon>
        <taxon>Cymatolegaceae</taxon>
        <taxon>Vasconcelosia</taxon>
        <taxon>Vasconcelosia minhoensis</taxon>
    </lineage>
</organism>
<feature type="domain" description="Type I restriction enzyme R protein N-terminal" evidence="4">
    <location>
        <begin position="44"/>
        <end position="145"/>
    </location>
</feature>
<gene>
    <name evidence="5" type="ORF">IQ241_09895</name>
</gene>
<evidence type="ECO:0000259" key="4">
    <source>
        <dbReference type="Pfam" id="PF13588"/>
    </source>
</evidence>
<dbReference type="PRINTS" id="PR00507">
    <property type="entry name" value="N12N6MTFRASE"/>
</dbReference>
<keyword evidence="5" id="KW-0489">Methyltransferase</keyword>
<protein>
    <submittedName>
        <fullName evidence="5">N-6 DNA methylase</fullName>
    </submittedName>
</protein>
<dbReference type="PANTHER" id="PTHR42998">
    <property type="entry name" value="TYPE I RESTRICTION ENZYME HINDVIIP M PROTEIN-RELATED"/>
    <property type="match status" value="1"/>
</dbReference>
<dbReference type="InterPro" id="IPR052916">
    <property type="entry name" value="Type-I_RE_MTase_Subunit"/>
</dbReference>
<keyword evidence="6" id="KW-1185">Reference proteome</keyword>
<evidence type="ECO:0000256" key="1">
    <source>
        <dbReference type="ARBA" id="ARBA00022747"/>
    </source>
</evidence>
<dbReference type="PROSITE" id="PS00092">
    <property type="entry name" value="N6_MTASE"/>
    <property type="match status" value="1"/>
</dbReference>
<feature type="domain" description="DNA methylase adenine-specific" evidence="3">
    <location>
        <begin position="299"/>
        <end position="555"/>
    </location>
</feature>
<keyword evidence="5" id="KW-0808">Transferase</keyword>
<evidence type="ECO:0000313" key="6">
    <source>
        <dbReference type="Proteomes" id="UP000636505"/>
    </source>
</evidence>
<dbReference type="InterPro" id="IPR029464">
    <property type="entry name" value="HSDR_N"/>
</dbReference>
<dbReference type="SUPFAM" id="SSF53335">
    <property type="entry name" value="S-adenosyl-L-methionine-dependent methyltransferases"/>
    <property type="match status" value="1"/>
</dbReference>
<sequence>MYSKQEAEGNELIIKALARGIIEIDGNSITYNVKQRKKYVWSDPEEWVRAFTISFLVLEKGYPATRIKTEVKVPRRTPNDWADIVVYKEDACRTPYIVVECKSTGQNATNVAQGVEQLFGNSNSLRAEFGLYEDYENSTVFDVQNYPAGERAENIKGSRRHLPEQYGEVSEFTYIAGPGNNDIAPVSARQLEAKIKRAHSIIWAGGKRDPLTAFDQWSKLLFAKVEDERTTPNDAPRQFQVGSSETTASVATKIHSLFEQACRNDRTIFPEGTKLELSDGKIFEVVKVLQAVSITDASADSIGAAFESFFGSVFRGELGQYFTMRQLARFTVAMLDIDNNDYVIDPTSGSGGFLLEVLLQVWHSLDIKYAGRAELSRYKNDFALHKVFGIEIHEILARICKINLLLHHDGHTNIEGDRSCLDQRFNLTRLSPFGNKFTKVVGNPPFGDEVADGDDDLLGSNTLENFQVADGRSKVPSEHAIIERCVDFLEPNGRFGLILPDGLFNNHGELSNCPKTRRFLVKNGQIEAIVSLPDHAFRKSGAQNKTSILFFRKFSLEEKARFDRVFDREVASGVDEDIAIRAALNGIRYHVFLAEAINVGYTTTGVLSAKNDLYKAHQDGRLEDDQQGTIYGEYLRFSENSEGYDGSELPDCMSIDVLDMWEAHCSHRMDPKYFLFKKEEQSHVPEGWIKVPISEVMVRRENIVHPEDYPDEPVVVMTLSQTGDIRPREAGKGNNPPEWLGMYFGDSSSIWYAATAGDVVFSGIDLWKGCISVVPTDFNGALVTKEFPIYQVVDERIDPDFLSCLLRSRYYQRAFRAITTGHSNRRRTQVGDFESLEICFPENIDTQKRLVSEIVGARSDLKESNHALKEAWREFDHVIDGRDYELPQVTADDSVDEE</sequence>
<dbReference type="Pfam" id="PF13588">
    <property type="entry name" value="HSDR_N_2"/>
    <property type="match status" value="1"/>
</dbReference>
<dbReference type="SUPFAM" id="SSF116734">
    <property type="entry name" value="DNA methylase specificity domain"/>
    <property type="match status" value="1"/>
</dbReference>
<dbReference type="InterPro" id="IPR044946">
    <property type="entry name" value="Restrct_endonuc_typeI_TRD_sf"/>
</dbReference>
<dbReference type="InterPro" id="IPR002052">
    <property type="entry name" value="DNA_methylase_N6_adenine_CS"/>
</dbReference>
<dbReference type="Gene3D" id="3.40.50.150">
    <property type="entry name" value="Vaccinia Virus protein VP39"/>
    <property type="match status" value="1"/>
</dbReference>
<keyword evidence="1" id="KW-0680">Restriction system</keyword>
<proteinExistence type="predicted"/>
<dbReference type="Pfam" id="PF02384">
    <property type="entry name" value="N6_Mtase"/>
    <property type="match status" value="1"/>
</dbReference>
<dbReference type="GO" id="GO:0032259">
    <property type="term" value="P:methylation"/>
    <property type="evidence" value="ECO:0007669"/>
    <property type="project" value="UniProtKB-KW"/>
</dbReference>
<reference evidence="5" key="1">
    <citation type="submission" date="2020-10" db="EMBL/GenBank/DDBJ databases">
        <authorList>
            <person name="Castelo-Branco R."/>
            <person name="Eusebio N."/>
            <person name="Adriana R."/>
            <person name="Vieira A."/>
            <person name="Brugerolle De Fraissinette N."/>
            <person name="Rezende De Castro R."/>
            <person name="Schneider M.P."/>
            <person name="Vasconcelos V."/>
            <person name="Leao P.N."/>
        </authorList>
    </citation>
    <scope>NUCLEOTIDE SEQUENCE</scope>
    <source>
        <strain evidence="5">LEGE 07310</strain>
    </source>
</reference>
<dbReference type="InterPro" id="IPR029063">
    <property type="entry name" value="SAM-dependent_MTases_sf"/>
</dbReference>
<evidence type="ECO:0000256" key="2">
    <source>
        <dbReference type="ARBA" id="ARBA00023125"/>
    </source>
</evidence>
<comment type="caution">
    <text evidence="5">The sequence shown here is derived from an EMBL/GenBank/DDBJ whole genome shotgun (WGS) entry which is preliminary data.</text>
</comment>
<dbReference type="RefSeq" id="WP_193906543.1">
    <property type="nucleotide sequence ID" value="NZ_JADEXG010000019.1"/>
</dbReference>
<dbReference type="EMBL" id="JADEXG010000019">
    <property type="protein sequence ID" value="MBE9077605.1"/>
    <property type="molecule type" value="Genomic_DNA"/>
</dbReference>
<dbReference type="GO" id="GO:0003677">
    <property type="term" value="F:DNA binding"/>
    <property type="evidence" value="ECO:0007669"/>
    <property type="project" value="UniProtKB-KW"/>
</dbReference>
<dbReference type="Gene3D" id="3.90.220.20">
    <property type="entry name" value="DNA methylase specificity domains"/>
    <property type="match status" value="1"/>
</dbReference>
<dbReference type="AlphaFoldDB" id="A0A8J7A7R9"/>
<accession>A0A8J7A7R9</accession>
<dbReference type="PANTHER" id="PTHR42998:SF1">
    <property type="entry name" value="TYPE I RESTRICTION ENZYME HINDI METHYLASE SUBUNIT"/>
    <property type="match status" value="1"/>
</dbReference>
<keyword evidence="2" id="KW-0238">DNA-binding</keyword>
<evidence type="ECO:0000313" key="5">
    <source>
        <dbReference type="EMBL" id="MBE9077605.1"/>
    </source>
</evidence>
<dbReference type="InterPro" id="IPR003356">
    <property type="entry name" value="DNA_methylase_A-5"/>
</dbReference>
<dbReference type="GO" id="GO:0009307">
    <property type="term" value="P:DNA restriction-modification system"/>
    <property type="evidence" value="ECO:0007669"/>
    <property type="project" value="UniProtKB-KW"/>
</dbReference>
<evidence type="ECO:0000259" key="3">
    <source>
        <dbReference type="Pfam" id="PF02384"/>
    </source>
</evidence>
<name>A0A8J7A7R9_9CYAN</name>
<dbReference type="Proteomes" id="UP000636505">
    <property type="component" value="Unassembled WGS sequence"/>
</dbReference>